<dbReference type="CDD" id="cd03216">
    <property type="entry name" value="ABC_Carb_Monos_I"/>
    <property type="match status" value="1"/>
</dbReference>
<keyword evidence="2" id="KW-0677">Repeat</keyword>
<name>A0A0F9CVF1_9ZZZZ</name>
<keyword evidence="3" id="KW-0547">Nucleotide-binding</keyword>
<dbReference type="PROSITE" id="PS50893">
    <property type="entry name" value="ABC_TRANSPORTER_2"/>
    <property type="match status" value="1"/>
</dbReference>
<comment type="caution">
    <text evidence="6">The sequence shown here is derived from an EMBL/GenBank/DDBJ whole genome shotgun (WGS) entry which is preliminary data.</text>
</comment>
<accession>A0A0F9CVF1</accession>
<organism evidence="6">
    <name type="scientific">marine sediment metagenome</name>
    <dbReference type="NCBI Taxonomy" id="412755"/>
    <lineage>
        <taxon>unclassified sequences</taxon>
        <taxon>metagenomes</taxon>
        <taxon>ecological metagenomes</taxon>
    </lineage>
</organism>
<reference evidence="6" key="1">
    <citation type="journal article" date="2015" name="Nature">
        <title>Complex archaea that bridge the gap between prokaryotes and eukaryotes.</title>
        <authorList>
            <person name="Spang A."/>
            <person name="Saw J.H."/>
            <person name="Jorgensen S.L."/>
            <person name="Zaremba-Niedzwiedzka K."/>
            <person name="Martijn J."/>
            <person name="Lind A.E."/>
            <person name="van Eijk R."/>
            <person name="Schleper C."/>
            <person name="Guy L."/>
            <person name="Ettema T.J."/>
        </authorList>
    </citation>
    <scope>NUCLEOTIDE SEQUENCE</scope>
</reference>
<dbReference type="SUPFAM" id="SSF52540">
    <property type="entry name" value="P-loop containing nucleoside triphosphate hydrolases"/>
    <property type="match status" value="1"/>
</dbReference>
<evidence type="ECO:0000313" key="6">
    <source>
        <dbReference type="EMBL" id="KKL03858.1"/>
    </source>
</evidence>
<evidence type="ECO:0000259" key="5">
    <source>
        <dbReference type="PROSITE" id="PS50893"/>
    </source>
</evidence>
<dbReference type="AlphaFoldDB" id="A0A0F9CVF1"/>
<gene>
    <name evidence="6" type="ORF">LCGC14_2621930</name>
</gene>
<dbReference type="GO" id="GO:0016887">
    <property type="term" value="F:ATP hydrolysis activity"/>
    <property type="evidence" value="ECO:0007669"/>
    <property type="project" value="InterPro"/>
</dbReference>
<dbReference type="EMBL" id="LAZR01044762">
    <property type="protein sequence ID" value="KKL03858.1"/>
    <property type="molecule type" value="Genomic_DNA"/>
</dbReference>
<sequence length="303" mass="32994">MVADIKPDGKEAQNTSTVPLLVIRGLSKTFTGTRALDGVDFDVYPGEIHALLGENGAGKSTLIKILAGIPEYEPDSGKAWIKGEEIQLYTQELPISFIHQDLGLIESMTVAENIALVLGYKKRKGFISWQETNQRALDVLKMMGSTVDFETEISKLSSAEKSIVAISRALAVKANLIILDEPTATLPENDVAKLFDFLKQIRETGVGVIYVTHRLDEVYRIADRVTVLRNGKKVSTTFVKDTPPADLVLKIVGRPPAEVFIEPPPPSAKVLLKVQNMRAGCVKSVSFELKAGEILGLVGLRGA</sequence>
<dbReference type="GO" id="GO:0005524">
    <property type="term" value="F:ATP binding"/>
    <property type="evidence" value="ECO:0007669"/>
    <property type="project" value="UniProtKB-KW"/>
</dbReference>
<feature type="non-terminal residue" evidence="6">
    <location>
        <position position="303"/>
    </location>
</feature>
<proteinExistence type="predicted"/>
<evidence type="ECO:0000256" key="3">
    <source>
        <dbReference type="ARBA" id="ARBA00022741"/>
    </source>
</evidence>
<dbReference type="InterPro" id="IPR050107">
    <property type="entry name" value="ABC_carbohydrate_import_ATPase"/>
</dbReference>
<keyword evidence="4" id="KW-0067">ATP-binding</keyword>
<dbReference type="Gene3D" id="3.40.50.300">
    <property type="entry name" value="P-loop containing nucleotide triphosphate hydrolases"/>
    <property type="match status" value="1"/>
</dbReference>
<protein>
    <recommendedName>
        <fullName evidence="5">ABC transporter domain-containing protein</fullName>
    </recommendedName>
</protein>
<keyword evidence="1" id="KW-0813">Transport</keyword>
<dbReference type="InterPro" id="IPR027417">
    <property type="entry name" value="P-loop_NTPase"/>
</dbReference>
<dbReference type="PANTHER" id="PTHR43790:SF9">
    <property type="entry name" value="GALACTOFURANOSE TRANSPORTER ATP-BINDING PROTEIN YTFR"/>
    <property type="match status" value="1"/>
</dbReference>
<dbReference type="PANTHER" id="PTHR43790">
    <property type="entry name" value="CARBOHYDRATE TRANSPORT ATP-BINDING PROTEIN MG119-RELATED"/>
    <property type="match status" value="1"/>
</dbReference>
<evidence type="ECO:0000256" key="1">
    <source>
        <dbReference type="ARBA" id="ARBA00022448"/>
    </source>
</evidence>
<evidence type="ECO:0000256" key="2">
    <source>
        <dbReference type="ARBA" id="ARBA00022737"/>
    </source>
</evidence>
<evidence type="ECO:0000256" key="4">
    <source>
        <dbReference type="ARBA" id="ARBA00022840"/>
    </source>
</evidence>
<dbReference type="SMART" id="SM00382">
    <property type="entry name" value="AAA"/>
    <property type="match status" value="1"/>
</dbReference>
<dbReference type="InterPro" id="IPR003439">
    <property type="entry name" value="ABC_transporter-like_ATP-bd"/>
</dbReference>
<dbReference type="Pfam" id="PF00005">
    <property type="entry name" value="ABC_tran"/>
    <property type="match status" value="1"/>
</dbReference>
<feature type="domain" description="ABC transporter" evidence="5">
    <location>
        <begin position="21"/>
        <end position="255"/>
    </location>
</feature>
<dbReference type="InterPro" id="IPR003593">
    <property type="entry name" value="AAA+_ATPase"/>
</dbReference>